<proteinExistence type="predicted"/>
<dbReference type="SUPFAM" id="SSF56601">
    <property type="entry name" value="beta-lactamase/transpeptidase-like"/>
    <property type="match status" value="1"/>
</dbReference>
<protein>
    <recommendedName>
        <fullName evidence="2">Beta-lactamase class A catalytic domain-containing protein</fullName>
    </recommendedName>
</protein>
<dbReference type="Gene3D" id="3.40.710.10">
    <property type="entry name" value="DD-peptidase/beta-lactamase superfamily"/>
    <property type="match status" value="1"/>
</dbReference>
<keyword evidence="1" id="KW-1133">Transmembrane helix</keyword>
<dbReference type="AlphaFoldDB" id="A0A431TY40"/>
<evidence type="ECO:0000256" key="1">
    <source>
        <dbReference type="SAM" id="Phobius"/>
    </source>
</evidence>
<keyword evidence="1" id="KW-0472">Membrane</keyword>
<evidence type="ECO:0000259" key="2">
    <source>
        <dbReference type="Pfam" id="PF13354"/>
    </source>
</evidence>
<keyword evidence="4" id="KW-1185">Reference proteome</keyword>
<reference evidence="3 4" key="1">
    <citation type="submission" date="2018-12" db="EMBL/GenBank/DDBJ databases">
        <title>Hymenobacter gummosus sp. nov., isolated from a spring.</title>
        <authorList>
            <person name="Nie L."/>
        </authorList>
    </citation>
    <scope>NUCLEOTIDE SEQUENCE [LARGE SCALE GENOMIC DNA]</scope>
    <source>
        <strain evidence="3 4">KCTC 52166</strain>
    </source>
</reference>
<feature type="transmembrane region" description="Helical" evidence="1">
    <location>
        <begin position="35"/>
        <end position="54"/>
    </location>
</feature>
<dbReference type="InterPro" id="IPR045155">
    <property type="entry name" value="Beta-lactam_cat"/>
</dbReference>
<dbReference type="EMBL" id="RXOF01000015">
    <property type="protein sequence ID" value="RTQ46556.1"/>
    <property type="molecule type" value="Genomic_DNA"/>
</dbReference>
<sequence length="475" mass="54313">MATCSDDRTTSHLTIRPFSHYQKPVHRPQEVSSGLMNRFFAFVAFLLMAGPALAQPGNPLRRLLRRDTAAVMRRVLADPAAHRLQLIYTQIRRDAQGRPSFRSYTFRLRPREYFYPASTVKLPAAAAALEWLHFGTSMADIVVRVGMAPPGQRYTVPRRNTPLQIDSAYAGQTRVLADSTAPAGRPTIEHYIRKVLLVSDNDAFNRLYEYTGQRALNRLLRVHGYRRSRIIHRLSVGDAEPGSRYTNPFRFSIDSAGTAKTLRQPPRYNSGPLPRLRAGHYRVGRAYLQGGRRVEQSFDFSTKNNFPLREQQRVLQALLFPQAGARRQRFSLDSADYPFLRKYLSLPPRLSQYPRYDAKEYPDNYAKFLLVGGPPAALPEGVRIYNKIGQAYGFLIDNACIVDSLRGVEFMLSAVVYCNQDGVLNDDQYDYDTVGLPFLRRLGQLVYQYELTRTDERRRAQVRAYWSAPHERATP</sequence>
<name>A0A431TY40_9BACT</name>
<gene>
    <name evidence="3" type="ORF">EJV47_21645</name>
</gene>
<accession>A0A431TY40</accession>
<dbReference type="GO" id="GO:0030655">
    <property type="term" value="P:beta-lactam antibiotic catabolic process"/>
    <property type="evidence" value="ECO:0007669"/>
    <property type="project" value="InterPro"/>
</dbReference>
<dbReference type="InterPro" id="IPR012338">
    <property type="entry name" value="Beta-lactam/transpept-like"/>
</dbReference>
<evidence type="ECO:0000313" key="4">
    <source>
        <dbReference type="Proteomes" id="UP000282184"/>
    </source>
</evidence>
<dbReference type="Proteomes" id="UP000282184">
    <property type="component" value="Unassembled WGS sequence"/>
</dbReference>
<feature type="domain" description="Beta-lactamase class A catalytic" evidence="2">
    <location>
        <begin position="106"/>
        <end position="236"/>
    </location>
</feature>
<evidence type="ECO:0000313" key="3">
    <source>
        <dbReference type="EMBL" id="RTQ46556.1"/>
    </source>
</evidence>
<dbReference type="OrthoDB" id="1884322at2"/>
<dbReference type="GO" id="GO:0008800">
    <property type="term" value="F:beta-lactamase activity"/>
    <property type="evidence" value="ECO:0007669"/>
    <property type="project" value="InterPro"/>
</dbReference>
<dbReference type="Pfam" id="PF13354">
    <property type="entry name" value="Beta-lactamase2"/>
    <property type="match status" value="1"/>
</dbReference>
<keyword evidence="1" id="KW-0812">Transmembrane</keyword>
<organism evidence="3 4">
    <name type="scientific">Hymenobacter gummosus</name>
    <dbReference type="NCBI Taxonomy" id="1776032"/>
    <lineage>
        <taxon>Bacteria</taxon>
        <taxon>Pseudomonadati</taxon>
        <taxon>Bacteroidota</taxon>
        <taxon>Cytophagia</taxon>
        <taxon>Cytophagales</taxon>
        <taxon>Hymenobacteraceae</taxon>
        <taxon>Hymenobacter</taxon>
    </lineage>
</organism>
<comment type="caution">
    <text evidence="3">The sequence shown here is derived from an EMBL/GenBank/DDBJ whole genome shotgun (WGS) entry which is preliminary data.</text>
</comment>